<sequence>MKYLCLLITALLSCRAVLSHSNEDTQFTTSKHDEISNALSRQLRIGDFDEFNELFENASIVLPGPFSAEQRVAFVNLKINIYNVRCYGVNVGDMSISHQTKSSQDIEVLINVLQLDLDCEMDYDYQWGAANGDGWLKVQTDDSSASTSINFVSDDFNTKPPKSSSVSGCEPDIRITRLDFEEDFLSEVLEAFQFLVRGAISNAVGEVACEELGSLGTTLVENVMTLASDALEPYQGELTEAESNPLHAEQNLNLPATLKALDFQDSESSISQLMRQAFDSVESLLETVVPNEDSNQDDLLFNLFLRSFILEEDGSYTIPASEMPIDSVLFEGHDRITQTTMTLNEVKVFGLDSLTVFDPFNAIGKYTLDNKFNWRQIKIEFDITIFIRPSTLDDAILKDPTSPGITERITVDFGLDNVEVVASLLMLLDEEGIDGLNLGPLLYTEYALPCILSVVHQTRLTGLTFNPQTFNEPTLNGFISPGIDRVVSDSVEAAFAMYAGSLRATLPYIFQTTVRTFVNTNVIDTYMADSSKTVCPTVEQVPGYVDFRKFFDNEDSSHGDLPPLLKNLFNAELLSLDDNGKPKINDILIKPFTEAQSGVAGNLEFSTDLFGINSETVPHIGMDSLELRAFNPSVRNLDSMGAPIDLLKTNDENGYLLENFATVGANPDSIEFALKGLLALSGDETLAMYNEIELSVNIGNADFFAGLIAMVDSQALQSFPLKDIANLNCWLAMLATPQIDSNGQLKGNTDIGLMLESLRLTADSMAFDVSCTNCTSSSLSVLPEVFQTLESTGVSNILEKRLIDMGLEVASSEYVQAYINELLINGALRCPNSPNYVDTSATSNYQVPTFPALAHESLETVAFASSLLLHMATVVIAEAHSSYDLEDTNPMDGQNELEEQPNLKLIDFTSFESSVGGWANDAVRDVLEYISETIDDSSSPTGKDIRINSILRSNFLDESGALDIEFNDIGIGSDDVQISLRHVRVLGLDTVSSLNMLDAIGAQTLQNVWKWQKLGVEVEFSLLSSGTDISPAGRALKSIEDITLSLEFGDIDVSLALLLALDIDRLGELKLESFLDIANILPCILTAAHSAKFSEFQVLAGSIKKFGITGFKSEELNTAAAESSRIILEKYGQKIVSSVPGVFDMTVRALINNMMGYYMGDGSSIVCPTPSAKSALTGFVDFRDLLLAAGTARQFGGSGLSQYGNLFSTALGIVQDLIFKVDDSTGLSAINDLVVAPFTETQSNKTGSMVFEDLFDADSRVIVGGLDAKIQLRASDVRIDNLDTIGSPIELLQAIMDMPHQLNNTMTFGTEGRPVRMALTFLLSLMGDDDMQVRNEVEISLDLHSASVMLQAMMKVAESRFYGFPMRDIFDLNCWLAMIPAPKLDQYGVRSTSEEPTVSLEELAATAASLSLNVTCIDCSSPRMPELTELLSKAEAQEDLSEAMNALLDYVTDMVGGNFLQVQIDRILNDAGRKCPHSPSYEPEFEAATYKAFQAPDSEPSMSLLVTIAALAIVALLVVAALIYFIKWIVRRRHKHWLGTLPAHQVQRLAQEQHREEREETELNSATKSMFSSPVVPMLVRFGMPFIIIGNIFLFLSGHLSLGATVNIEAELAGEKISIDKFFEFSMARSTMDIWNAGGEELAIIILIFSGIWPYTKQLMTLAVWFLPTARLSVSRRESILIWLDRLGKWSMIDVFVLVVSIAAFRVSVISPSLRFLPEDFYSIDMLVVPLWGLYANMLAQLTSQVSSHFVIYYHRRIISEAKAQRGIYHGVARSPSAAMEGPQKGANNSRVSVEVSSGANEPVYEMGNARVSLCQHQYSRPHRGETEKLIVRPWVNKLLLLGSLSLIVLVIVGCSMPSFSLEFLGIIGVAVETGQNFEDATTQHSVFTVIQLLFEEAEFLGTAGDYLGLGTLSVLFVLTVLLVPVIQALALLRQWFRPSTHEEMQKMSVFIEILQAWQYADVYLIAIFVTSWQIGPISEFMINAYCESLEETFGQLVYYGLLKEEDAQCFSVRASINGGSFFLALGVILLVLLGSFVSKAVVQYMRDQRDTEKRLRDEEDSLLGSVTDDDGEGVGGISARIHPVPVLFTDTFRWLLYQENNRWGLPDTHYHWGAVASNPNRAMFLPEAQVLIDESSSAPSQFPKMKYADAKIEQDASNTKKAPPSSSASASSSFRGFKAKGIPVAGLKTTGLPPRESFEQLAASDDNYNDETNSFTSEPMFRDEASTTGMSLPPSTPDAAPSRATATTAEYHNTMTTAESEFDYETVVTNDDVSEYEEQTVMSEYDRTVMSEYEEQTVNTGYMTEIQEELEDVISNYDQTSGVRPLD</sequence>
<proteinExistence type="predicted"/>
<feature type="transmembrane region" description="Helical" evidence="2">
    <location>
        <begin position="1907"/>
        <end position="1933"/>
    </location>
</feature>
<evidence type="ECO:0000256" key="3">
    <source>
        <dbReference type="SAM" id="SignalP"/>
    </source>
</evidence>
<comment type="caution">
    <text evidence="4">The sequence shown here is derived from an EMBL/GenBank/DDBJ whole genome shotgun (WGS) entry which is preliminary data.</text>
</comment>
<dbReference type="CDD" id="cd12087">
    <property type="entry name" value="TM_EGFR-like"/>
    <property type="match status" value="1"/>
</dbReference>
<feature type="region of interest" description="Disordered" evidence="1">
    <location>
        <begin position="2153"/>
        <end position="2175"/>
    </location>
</feature>
<keyword evidence="5" id="KW-1185">Reference proteome</keyword>
<reference evidence="4" key="1">
    <citation type="submission" date="2023-08" db="EMBL/GenBank/DDBJ databases">
        <authorList>
            <person name="Audoor S."/>
            <person name="Bilcke G."/>
        </authorList>
    </citation>
    <scope>NUCLEOTIDE SEQUENCE</scope>
</reference>
<evidence type="ECO:0008006" key="6">
    <source>
        <dbReference type="Google" id="ProtNLM"/>
    </source>
</evidence>
<feature type="compositionally biased region" description="Low complexity" evidence="1">
    <location>
        <begin position="2163"/>
        <end position="2174"/>
    </location>
</feature>
<dbReference type="PANTHER" id="PTHR34730:SF1">
    <property type="entry name" value="PARAQUAT-INDUCIBLE PROTEIN A"/>
    <property type="match status" value="1"/>
</dbReference>
<keyword evidence="2" id="KW-0472">Membrane</keyword>
<accession>A0AAD2CYP9</accession>
<gene>
    <name evidence="4" type="ORF">CYCCA115_LOCUS7964</name>
</gene>
<feature type="signal peptide" evidence="3">
    <location>
        <begin position="1"/>
        <end position="19"/>
    </location>
</feature>
<evidence type="ECO:0000256" key="1">
    <source>
        <dbReference type="SAM" id="MobiDB-lite"/>
    </source>
</evidence>
<dbReference type="PANTHER" id="PTHR34730">
    <property type="entry name" value="UNNAMED PRODUCT"/>
    <property type="match status" value="1"/>
</dbReference>
<feature type="transmembrane region" description="Helical" evidence="2">
    <location>
        <begin position="1839"/>
        <end position="1860"/>
    </location>
</feature>
<dbReference type="Pfam" id="PF04403">
    <property type="entry name" value="PqiA"/>
    <property type="match status" value="2"/>
</dbReference>
<protein>
    <recommendedName>
        <fullName evidence="6">Calmodulin</fullName>
    </recommendedName>
</protein>
<keyword evidence="2" id="KW-0812">Transmembrane</keyword>
<dbReference type="Proteomes" id="UP001295423">
    <property type="component" value="Unassembled WGS sequence"/>
</dbReference>
<feature type="chain" id="PRO_5041919759" description="Calmodulin" evidence="3">
    <location>
        <begin position="20"/>
        <end position="2328"/>
    </location>
</feature>
<organism evidence="4 5">
    <name type="scientific">Cylindrotheca closterium</name>
    <dbReference type="NCBI Taxonomy" id="2856"/>
    <lineage>
        <taxon>Eukaryota</taxon>
        <taxon>Sar</taxon>
        <taxon>Stramenopiles</taxon>
        <taxon>Ochrophyta</taxon>
        <taxon>Bacillariophyta</taxon>
        <taxon>Bacillariophyceae</taxon>
        <taxon>Bacillariophycidae</taxon>
        <taxon>Bacillariales</taxon>
        <taxon>Bacillariaceae</taxon>
        <taxon>Cylindrotheca</taxon>
    </lineage>
</organism>
<feature type="transmembrane region" description="Helical" evidence="2">
    <location>
        <begin position="2022"/>
        <end position="2043"/>
    </location>
</feature>
<keyword evidence="2" id="KW-1133">Transmembrane helix</keyword>
<evidence type="ECO:0000313" key="5">
    <source>
        <dbReference type="Proteomes" id="UP001295423"/>
    </source>
</evidence>
<name>A0AAD2CYP9_9STRA</name>
<dbReference type="Gene3D" id="3.15.10.10">
    <property type="entry name" value="Bactericidal permeability-increasing protein, domain 1"/>
    <property type="match status" value="1"/>
</dbReference>
<dbReference type="InterPro" id="IPR007498">
    <property type="entry name" value="PqiA-like"/>
</dbReference>
<feature type="region of interest" description="Disordered" evidence="1">
    <location>
        <begin position="2224"/>
        <end position="2243"/>
    </location>
</feature>
<evidence type="ECO:0000256" key="2">
    <source>
        <dbReference type="SAM" id="Phobius"/>
    </source>
</evidence>
<evidence type="ECO:0000313" key="4">
    <source>
        <dbReference type="EMBL" id="CAJ1942472.1"/>
    </source>
</evidence>
<feature type="transmembrane region" description="Helical" evidence="2">
    <location>
        <begin position="1687"/>
        <end position="1709"/>
    </location>
</feature>
<feature type="transmembrane region" description="Helical" evidence="2">
    <location>
        <begin position="1642"/>
        <end position="1667"/>
    </location>
</feature>
<keyword evidence="3" id="KW-0732">Signal</keyword>
<feature type="transmembrane region" description="Helical" evidence="2">
    <location>
        <begin position="1504"/>
        <end position="1526"/>
    </location>
</feature>
<feature type="transmembrane region" description="Helical" evidence="2">
    <location>
        <begin position="1954"/>
        <end position="1975"/>
    </location>
</feature>
<dbReference type="EMBL" id="CAKOGP040001112">
    <property type="protein sequence ID" value="CAJ1942472.1"/>
    <property type="molecule type" value="Genomic_DNA"/>
</dbReference>
<feature type="transmembrane region" description="Helical" evidence="2">
    <location>
        <begin position="1578"/>
        <end position="1596"/>
    </location>
</feature>